<sequence length="233" mass="26743">MPSRKDKEIICNELAVESTDKSVVPKISRIPSYKVIVRDSAGTSKSYSKAAKWELEVMHPREVERKAMEMYTEMPSPEGPEFRWMMIKDVCFFMQLALVIVGCGERLGYPETDPIFGREQKKEDIRKWIVVIFYVGNQIPLLVLRVLMEQKIFKEVIATARLDRPPSGLCEKVLYDVLILPSLGRNLQGRTLVERVMGRGPRGNDIEKQQQQPNLYHDLLYGFRNLLIGGPST</sequence>
<organism evidence="1 2">
    <name type="scientific">Perilla frutescens var. hirtella</name>
    <name type="common">Perilla citriodora</name>
    <name type="synonym">Perilla setoyensis</name>
    <dbReference type="NCBI Taxonomy" id="608512"/>
    <lineage>
        <taxon>Eukaryota</taxon>
        <taxon>Viridiplantae</taxon>
        <taxon>Streptophyta</taxon>
        <taxon>Embryophyta</taxon>
        <taxon>Tracheophyta</taxon>
        <taxon>Spermatophyta</taxon>
        <taxon>Magnoliopsida</taxon>
        <taxon>eudicotyledons</taxon>
        <taxon>Gunneridae</taxon>
        <taxon>Pentapetalae</taxon>
        <taxon>asterids</taxon>
        <taxon>lamiids</taxon>
        <taxon>Lamiales</taxon>
        <taxon>Lamiaceae</taxon>
        <taxon>Nepetoideae</taxon>
        <taxon>Elsholtzieae</taxon>
        <taxon>Perilla</taxon>
    </lineage>
</organism>
<dbReference type="AlphaFoldDB" id="A0AAD4J158"/>
<keyword evidence="2" id="KW-1185">Reference proteome</keyword>
<accession>A0AAD4J158</accession>
<dbReference type="Pfam" id="PF03140">
    <property type="entry name" value="DUF247"/>
    <property type="match status" value="1"/>
</dbReference>
<gene>
    <name evidence="1" type="ORF">C2S53_018751</name>
</gene>
<evidence type="ECO:0000313" key="2">
    <source>
        <dbReference type="Proteomes" id="UP001190926"/>
    </source>
</evidence>
<dbReference type="InterPro" id="IPR004158">
    <property type="entry name" value="DUF247_pln"/>
</dbReference>
<name>A0AAD4J158_PERFH</name>
<protein>
    <submittedName>
        <fullName evidence="1">Uncharacterized protein</fullName>
    </submittedName>
</protein>
<evidence type="ECO:0000313" key="1">
    <source>
        <dbReference type="EMBL" id="KAH6825239.1"/>
    </source>
</evidence>
<comment type="caution">
    <text evidence="1">The sequence shown here is derived from an EMBL/GenBank/DDBJ whole genome shotgun (WGS) entry which is preliminary data.</text>
</comment>
<dbReference type="EMBL" id="SDAM02000177">
    <property type="protein sequence ID" value="KAH6825239.1"/>
    <property type="molecule type" value="Genomic_DNA"/>
</dbReference>
<reference evidence="1 2" key="1">
    <citation type="journal article" date="2021" name="Nat. Commun.">
        <title>Incipient diploidization of the medicinal plant Perilla within 10,000 years.</title>
        <authorList>
            <person name="Zhang Y."/>
            <person name="Shen Q."/>
            <person name="Leng L."/>
            <person name="Zhang D."/>
            <person name="Chen S."/>
            <person name="Shi Y."/>
            <person name="Ning Z."/>
            <person name="Chen S."/>
        </authorList>
    </citation>
    <scope>NUCLEOTIDE SEQUENCE [LARGE SCALE GENOMIC DNA]</scope>
    <source>
        <strain evidence="2">cv. PC099</strain>
    </source>
</reference>
<dbReference type="Proteomes" id="UP001190926">
    <property type="component" value="Unassembled WGS sequence"/>
</dbReference>
<proteinExistence type="predicted"/>